<name>B6IKT6_CAEBR</name>
<dbReference type="EMBL" id="HE600963">
    <property type="protein sequence ID" value="CAS00516.1"/>
    <property type="molecule type" value="Genomic_DNA"/>
</dbReference>
<dbReference type="RefSeq" id="XP_045100075.1">
    <property type="nucleotide sequence ID" value="XM_045243895.1"/>
</dbReference>
<dbReference type="Proteomes" id="UP000008549">
    <property type="component" value="Unassembled WGS sequence"/>
</dbReference>
<evidence type="ECO:0000313" key="2">
    <source>
        <dbReference type="Proteomes" id="UP000008549"/>
    </source>
</evidence>
<dbReference type="InParanoid" id="B6IKT6"/>
<protein>
    <submittedName>
        <fullName evidence="1">Protein CBG25986</fullName>
    </submittedName>
</protein>
<accession>B6IKT6</accession>
<evidence type="ECO:0000313" key="1">
    <source>
        <dbReference type="EMBL" id="CAS00516.1"/>
    </source>
</evidence>
<dbReference type="KEGG" id="cbr:CBG_25986"/>
<reference evidence="1 2" key="1">
    <citation type="journal article" date="2003" name="PLoS Biol.">
        <title>The genome sequence of Caenorhabditis briggsae: a platform for comparative genomics.</title>
        <authorList>
            <person name="Stein L.D."/>
            <person name="Bao Z."/>
            <person name="Blasiar D."/>
            <person name="Blumenthal T."/>
            <person name="Brent M.R."/>
            <person name="Chen N."/>
            <person name="Chinwalla A."/>
            <person name="Clarke L."/>
            <person name="Clee C."/>
            <person name="Coghlan A."/>
            <person name="Coulson A."/>
            <person name="D'Eustachio P."/>
            <person name="Fitch D.H."/>
            <person name="Fulton L.A."/>
            <person name="Fulton R.E."/>
            <person name="Griffiths-Jones S."/>
            <person name="Harris T.W."/>
            <person name="Hillier L.W."/>
            <person name="Kamath R."/>
            <person name="Kuwabara P.E."/>
            <person name="Mardis E.R."/>
            <person name="Marra M.A."/>
            <person name="Miner T.L."/>
            <person name="Minx P."/>
            <person name="Mullikin J.C."/>
            <person name="Plumb R.W."/>
            <person name="Rogers J."/>
            <person name="Schein J.E."/>
            <person name="Sohrmann M."/>
            <person name="Spieth J."/>
            <person name="Stajich J.E."/>
            <person name="Wei C."/>
            <person name="Willey D."/>
            <person name="Wilson R.K."/>
            <person name="Durbin R."/>
            <person name="Waterston R.H."/>
        </authorList>
    </citation>
    <scope>NUCLEOTIDE SEQUENCE [LARGE SCALE GENOMIC DNA]</scope>
    <source>
        <strain evidence="1 2">AF16</strain>
    </source>
</reference>
<dbReference type="CTD" id="68917468"/>
<sequence>MMKRLIEVNNNNKRDIIY</sequence>
<dbReference type="AlphaFoldDB" id="B6IKT6"/>
<reference evidence="1 2" key="2">
    <citation type="journal article" date="2011" name="PLoS Genet.">
        <title>Caenorhabditis briggsae recombinant inbred line genotypes reveal inter-strain incompatibility and the evolution of recombination.</title>
        <authorList>
            <person name="Ross J.A."/>
            <person name="Koboldt D.C."/>
            <person name="Staisch J.E."/>
            <person name="Chamberlin H.M."/>
            <person name="Gupta B.P."/>
            <person name="Miller R.D."/>
            <person name="Baird S.E."/>
            <person name="Haag E.S."/>
        </authorList>
    </citation>
    <scope>NUCLEOTIDE SEQUENCE [LARGE SCALE GENOMIC DNA]</scope>
    <source>
        <strain evidence="1 2">AF16</strain>
    </source>
</reference>
<keyword evidence="2" id="KW-1185">Reference proteome</keyword>
<dbReference type="GeneID" id="68917468"/>
<gene>
    <name evidence="1" type="ORF">CBG25986</name>
    <name evidence="1" type="ORF">CBG_25986</name>
</gene>
<organism evidence="1 2">
    <name type="scientific">Caenorhabditis briggsae</name>
    <dbReference type="NCBI Taxonomy" id="6238"/>
    <lineage>
        <taxon>Eukaryota</taxon>
        <taxon>Metazoa</taxon>
        <taxon>Ecdysozoa</taxon>
        <taxon>Nematoda</taxon>
        <taxon>Chromadorea</taxon>
        <taxon>Rhabditida</taxon>
        <taxon>Rhabditina</taxon>
        <taxon>Rhabditomorpha</taxon>
        <taxon>Rhabditoidea</taxon>
        <taxon>Rhabditidae</taxon>
        <taxon>Peloderinae</taxon>
        <taxon>Caenorhabditis</taxon>
    </lineage>
</organism>
<proteinExistence type="predicted"/>